<evidence type="ECO:0000313" key="3">
    <source>
        <dbReference type="Proteomes" id="UP000190989"/>
    </source>
</evidence>
<dbReference type="Proteomes" id="UP000190989">
    <property type="component" value="Unassembled WGS sequence"/>
</dbReference>
<evidence type="ECO:0000256" key="1">
    <source>
        <dbReference type="SAM" id="SignalP"/>
    </source>
</evidence>
<protein>
    <submittedName>
        <fullName evidence="2">Uncharacterized protein</fullName>
    </submittedName>
</protein>
<keyword evidence="3" id="KW-1185">Reference proteome</keyword>
<accession>A0A1U6I4B7</accession>
<feature type="signal peptide" evidence="1">
    <location>
        <begin position="1"/>
        <end position="25"/>
    </location>
</feature>
<keyword evidence="1" id="KW-0732">Signal</keyword>
<gene>
    <name evidence="2" type="ORF">SAMN06295987_104157</name>
</gene>
<sequence length="107" mass="11527">MNRDLLTAIALSAVLITGGSSAAHAAMPQTPSPEMILAIDNEAGAAWMHVSLSTLAEPSRDRLTGVAVKGDCLLADGSSDERLRRVKRPRKVEIDLTQTEWTELLMD</sequence>
<organism evidence="2 3">
    <name type="scientific">Novosphingobium mathurense</name>
    <dbReference type="NCBI Taxonomy" id="428990"/>
    <lineage>
        <taxon>Bacteria</taxon>
        <taxon>Pseudomonadati</taxon>
        <taxon>Pseudomonadota</taxon>
        <taxon>Alphaproteobacteria</taxon>
        <taxon>Sphingomonadales</taxon>
        <taxon>Sphingomonadaceae</taxon>
        <taxon>Novosphingobium</taxon>
    </lineage>
</organism>
<proteinExistence type="predicted"/>
<evidence type="ECO:0000313" key="2">
    <source>
        <dbReference type="EMBL" id="SLK02851.1"/>
    </source>
</evidence>
<dbReference type="EMBL" id="FVZE01000004">
    <property type="protein sequence ID" value="SLK02851.1"/>
    <property type="molecule type" value="Genomic_DNA"/>
</dbReference>
<dbReference type="STRING" id="428990.SAMN06295987_104157"/>
<feature type="chain" id="PRO_5010518639" evidence="1">
    <location>
        <begin position="26"/>
        <end position="107"/>
    </location>
</feature>
<dbReference type="AlphaFoldDB" id="A0A1U6I4B7"/>
<name>A0A1U6I4B7_9SPHN</name>
<reference evidence="3" key="1">
    <citation type="submission" date="2017-02" db="EMBL/GenBank/DDBJ databases">
        <authorList>
            <person name="Varghese N."/>
            <person name="Submissions S."/>
        </authorList>
    </citation>
    <scope>NUCLEOTIDE SEQUENCE [LARGE SCALE GENOMIC DNA]</scope>
    <source>
        <strain evidence="3">SM117</strain>
    </source>
</reference>